<dbReference type="EMBL" id="CP002542">
    <property type="protein sequence ID" value="AEA45026.1"/>
    <property type="molecule type" value="Genomic_DNA"/>
</dbReference>
<reference evidence="2" key="2">
    <citation type="submission" date="2011-02" db="EMBL/GenBank/DDBJ databases">
        <title>The complete genome of Fluviicola taffensis DSM 16823.</title>
        <authorList>
            <consortium name="US DOE Joint Genome Institute (JGI-PGF)"/>
            <person name="Lucas S."/>
            <person name="Copeland A."/>
            <person name="Lapidus A."/>
            <person name="Bruce D."/>
            <person name="Goodwin L."/>
            <person name="Pitluck S."/>
            <person name="Kyrpides N."/>
            <person name="Mavromatis K."/>
            <person name="Ivanova N."/>
            <person name="Mikhailova N."/>
            <person name="Pagani I."/>
            <person name="Chertkov O."/>
            <person name="Detter J.C."/>
            <person name="Han C."/>
            <person name="Tapia R."/>
            <person name="Land M."/>
            <person name="Hauser L."/>
            <person name="Markowitz V."/>
            <person name="Cheng J.-F."/>
            <person name="Hugenholtz P."/>
            <person name="Woyke T."/>
            <person name="Wu D."/>
            <person name="Tindall B."/>
            <person name="Pomrenke H.G."/>
            <person name="Brambilla E."/>
            <person name="Klenk H.-P."/>
            <person name="Eisen J.A."/>
        </authorList>
    </citation>
    <scope>NUCLEOTIDE SEQUENCE [LARGE SCALE GENOMIC DNA]</scope>
    <source>
        <strain evidence="2">DSM 16823 / RW262 / RW262</strain>
    </source>
</reference>
<organism evidence="1 2">
    <name type="scientific">Fluviicola taffensis (strain DSM 16823 / NCIMB 13979 / RW262)</name>
    <dbReference type="NCBI Taxonomy" id="755732"/>
    <lineage>
        <taxon>Bacteria</taxon>
        <taxon>Pseudomonadati</taxon>
        <taxon>Bacteroidota</taxon>
        <taxon>Flavobacteriia</taxon>
        <taxon>Flavobacteriales</taxon>
        <taxon>Crocinitomicaceae</taxon>
        <taxon>Fluviicola</taxon>
    </lineage>
</organism>
<dbReference type="OrthoDB" id="2041081at2"/>
<dbReference type="KEGG" id="fte:Fluta_3050"/>
<dbReference type="STRING" id="755732.Fluta_3050"/>
<dbReference type="HOGENOM" id="CLU_2843451_0_0_10"/>
<dbReference type="RefSeq" id="WP_013687793.1">
    <property type="nucleotide sequence ID" value="NC_015321.1"/>
</dbReference>
<name>F2IJW7_FLUTR</name>
<keyword evidence="2" id="KW-1185">Reference proteome</keyword>
<evidence type="ECO:0000313" key="2">
    <source>
        <dbReference type="Proteomes" id="UP000007463"/>
    </source>
</evidence>
<dbReference type="Proteomes" id="UP000007463">
    <property type="component" value="Chromosome"/>
</dbReference>
<evidence type="ECO:0000313" key="1">
    <source>
        <dbReference type="EMBL" id="AEA45026.1"/>
    </source>
</evidence>
<accession>F2IJW7</accession>
<protein>
    <recommendedName>
        <fullName evidence="3">DNA mismatch repair protein MutL</fullName>
    </recommendedName>
</protein>
<gene>
    <name evidence="1" type="ordered locus">Fluta_3050</name>
</gene>
<sequence length="65" mass="7134">MSKMYAEIKRIVDEDISPRMTQIDVINEAITNAIHADATEIVCELGSTDNPVDDGESIVTAKKVK</sequence>
<evidence type="ECO:0008006" key="3">
    <source>
        <dbReference type="Google" id="ProtNLM"/>
    </source>
</evidence>
<reference evidence="1 2" key="1">
    <citation type="journal article" date="2011" name="Stand. Genomic Sci.">
        <title>Complete genome sequence of the gliding freshwater bacterium Fluviicola taffensis type strain (RW262).</title>
        <authorList>
            <person name="Woyke T."/>
            <person name="Chertkov O."/>
            <person name="Lapidus A."/>
            <person name="Nolan M."/>
            <person name="Lucas S."/>
            <person name="Del Rio T.G."/>
            <person name="Tice H."/>
            <person name="Cheng J.F."/>
            <person name="Tapia R."/>
            <person name="Han C."/>
            <person name="Goodwin L."/>
            <person name="Pitluck S."/>
            <person name="Liolios K."/>
            <person name="Pagani I."/>
            <person name="Ivanova N."/>
            <person name="Huntemann M."/>
            <person name="Mavromatis K."/>
            <person name="Mikhailova N."/>
            <person name="Pati A."/>
            <person name="Chen A."/>
            <person name="Palaniappan K."/>
            <person name="Land M."/>
            <person name="Hauser L."/>
            <person name="Brambilla E.M."/>
            <person name="Rohde M."/>
            <person name="Mwirichia R."/>
            <person name="Sikorski J."/>
            <person name="Tindall B.J."/>
            <person name="Goker M."/>
            <person name="Bristow J."/>
            <person name="Eisen J.A."/>
            <person name="Markowitz V."/>
            <person name="Hugenholtz P."/>
            <person name="Klenk H.P."/>
            <person name="Kyrpides N.C."/>
        </authorList>
    </citation>
    <scope>NUCLEOTIDE SEQUENCE [LARGE SCALE GENOMIC DNA]</scope>
    <source>
        <strain evidence="2">DSM 16823 / RW262 / RW262</strain>
    </source>
</reference>
<proteinExistence type="predicted"/>
<dbReference type="AlphaFoldDB" id="F2IJW7"/>